<evidence type="ECO:0000259" key="1">
    <source>
        <dbReference type="PROSITE" id="PS50181"/>
    </source>
</evidence>
<organism evidence="3 4">
    <name type="scientific">Arabidopsis thaliana</name>
    <name type="common">Mouse-ear cress</name>
    <dbReference type="NCBI Taxonomy" id="3702"/>
    <lineage>
        <taxon>Eukaryota</taxon>
        <taxon>Viridiplantae</taxon>
        <taxon>Streptophyta</taxon>
        <taxon>Embryophyta</taxon>
        <taxon>Tracheophyta</taxon>
        <taxon>Spermatophyta</taxon>
        <taxon>Magnoliopsida</taxon>
        <taxon>eudicotyledons</taxon>
        <taxon>Gunneridae</taxon>
        <taxon>Pentapetalae</taxon>
        <taxon>rosids</taxon>
        <taxon>malvids</taxon>
        <taxon>Brassicales</taxon>
        <taxon>Brassicaceae</taxon>
        <taxon>Camelineae</taxon>
        <taxon>Arabidopsis</taxon>
    </lineage>
</organism>
<dbReference type="OrthoDB" id="1022013at2759"/>
<dbReference type="InterPro" id="IPR053781">
    <property type="entry name" value="F-box_AtFBL13-like"/>
</dbReference>
<dbReference type="PROSITE" id="PS50181">
    <property type="entry name" value="FBOX"/>
    <property type="match status" value="1"/>
</dbReference>
<accession>A0A5S9XW17</accession>
<dbReference type="Proteomes" id="UP000078284">
    <property type="component" value="Chromosome 4"/>
</dbReference>
<dbReference type="Pfam" id="PF00646">
    <property type="entry name" value="F-box"/>
    <property type="match status" value="1"/>
</dbReference>
<dbReference type="Proteomes" id="UP000434276">
    <property type="component" value="Unassembled WGS sequence"/>
</dbReference>
<dbReference type="AlphaFoldDB" id="A0A178UX80"/>
<dbReference type="EMBL" id="LUHQ01000004">
    <property type="protein sequence ID" value="OAO98539.1"/>
    <property type="molecule type" value="Genomic_DNA"/>
</dbReference>
<dbReference type="Gene3D" id="3.80.10.10">
    <property type="entry name" value="Ribonuclease Inhibitor"/>
    <property type="match status" value="1"/>
</dbReference>
<dbReference type="ExpressionAtlas" id="A0A178UX80">
    <property type="expression patterns" value="baseline and differential"/>
</dbReference>
<evidence type="ECO:0000313" key="5">
    <source>
        <dbReference type="Proteomes" id="UP000434276"/>
    </source>
</evidence>
<dbReference type="PANTHER" id="PTHR31900:SF34">
    <property type="entry name" value="EMB|CAB62440.1-RELATED"/>
    <property type="match status" value="1"/>
</dbReference>
<dbReference type="CDD" id="cd22160">
    <property type="entry name" value="F-box_AtFBL13-like"/>
    <property type="match status" value="1"/>
</dbReference>
<dbReference type="RefSeq" id="NP_194365.1">
    <property type="nucleotide sequence ID" value="NM_118768.1"/>
</dbReference>
<gene>
    <name evidence="3" type="ordered locus">AXX17_At4g30390</name>
    <name evidence="2" type="ORF">C24_LOCUS19286</name>
</gene>
<dbReference type="InterPro" id="IPR006566">
    <property type="entry name" value="FBD"/>
</dbReference>
<dbReference type="SMART" id="SM00579">
    <property type="entry name" value="FBD"/>
    <property type="match status" value="1"/>
</dbReference>
<dbReference type="InterPro" id="IPR036047">
    <property type="entry name" value="F-box-like_dom_sf"/>
</dbReference>
<evidence type="ECO:0000313" key="4">
    <source>
        <dbReference type="Proteomes" id="UP000078284"/>
    </source>
</evidence>
<dbReference type="InterPro" id="IPR050232">
    <property type="entry name" value="FBL13/AtMIF1-like"/>
</dbReference>
<dbReference type="InterPro" id="IPR001810">
    <property type="entry name" value="F-box_dom"/>
</dbReference>
<accession>A0A178UX80</accession>
<dbReference type="InterPro" id="IPR032675">
    <property type="entry name" value="LRR_dom_sf"/>
</dbReference>
<dbReference type="Gene3D" id="1.20.1280.50">
    <property type="match status" value="1"/>
</dbReference>
<dbReference type="OMA" id="LEISINC"/>
<dbReference type="Pfam" id="PF08387">
    <property type="entry name" value="FBD"/>
    <property type="match status" value="1"/>
</dbReference>
<protein>
    <recommendedName>
        <fullName evidence="1">F-box domain-containing protein</fullName>
    </recommendedName>
</protein>
<dbReference type="Pfam" id="PF24758">
    <property type="entry name" value="LRR_At5g56370"/>
    <property type="match status" value="1"/>
</dbReference>
<name>A0A178UX80_ARATH</name>
<dbReference type="InterPro" id="IPR055411">
    <property type="entry name" value="LRR_FXL15/At3g58940/PEG3-like"/>
</dbReference>
<dbReference type="SUPFAM" id="SSF52047">
    <property type="entry name" value="RNI-like"/>
    <property type="match status" value="1"/>
</dbReference>
<evidence type="ECO:0000313" key="2">
    <source>
        <dbReference type="EMBL" id="CAA0396563.1"/>
    </source>
</evidence>
<reference evidence="3" key="2">
    <citation type="submission" date="2016-03" db="EMBL/GenBank/DDBJ databases">
        <title>Full-length assembly of Arabidopsis thaliana Ler reveals the complement of translocations and inversions.</title>
        <authorList>
            <person name="Zapata L."/>
            <person name="Schneeberger K."/>
            <person name="Ossowski S."/>
        </authorList>
    </citation>
    <scope>NUCLEOTIDE SEQUENCE [LARGE SCALE GENOMIC DNA]</scope>
    <source>
        <tissue evidence="3">Leaf</tissue>
    </source>
</reference>
<reference evidence="2 5" key="3">
    <citation type="submission" date="2019-12" db="EMBL/GenBank/DDBJ databases">
        <authorList>
            <person name="Jiao W.-B."/>
            <person name="Schneeberger K."/>
        </authorList>
    </citation>
    <scope>NUCLEOTIDE SEQUENCE [LARGE SCALE GENOMIC DNA]</scope>
    <source>
        <strain evidence="5">cv. C24</strain>
    </source>
</reference>
<reference evidence="4" key="1">
    <citation type="journal article" date="2016" name="Proc. Natl. Acad. Sci. U.S.A.">
        <title>Chromosome-level assembly of Arabidopsis thaliana Ler reveals the extent of translocation and inversion polymorphisms.</title>
        <authorList>
            <person name="Zapata L."/>
            <person name="Ding J."/>
            <person name="Willing E.M."/>
            <person name="Hartwig B."/>
            <person name="Bezdan D."/>
            <person name="Jiao W.B."/>
            <person name="Patel V."/>
            <person name="Velikkakam James G."/>
            <person name="Koornneef M."/>
            <person name="Ossowski S."/>
            <person name="Schneeberger K."/>
        </authorList>
    </citation>
    <scope>NUCLEOTIDE SEQUENCE [LARGE SCALE GENOMIC DNA]</scope>
    <source>
        <strain evidence="4">cv. Landsberg erecta</strain>
    </source>
</reference>
<dbReference type="PANTHER" id="PTHR31900">
    <property type="entry name" value="F-BOX/RNI SUPERFAMILY PROTEIN-RELATED"/>
    <property type="match status" value="1"/>
</dbReference>
<feature type="domain" description="F-box" evidence="1">
    <location>
        <begin position="1"/>
        <end position="37"/>
    </location>
</feature>
<dbReference type="KEGG" id="ath:AT4G26350"/>
<sequence length="431" mass="49656">MDIISQCPDHLLLRILSFIPTKDVIVTSLLSKRWGSLWRWVPKLEYDFTRQNMRFVKFVYRSLLQNNAPVLESLHLKNIILYAECRTVDIGGWIDIAVSRRVRELEISINCSDEKFRLPSSLYTCGTLESFILTIKHCHLVDVPLAVCLPSLKKLHLRCIGWAYNATLLRLISGCTNLEELRLARPDDDGDYIMIHEAGSTIDYMSIFERRYMFEFMFDQMFGKGSSNGINAPLKYFSISNNYRIHNFRGIEKMPDWVEARIAVTGGSHKYLKEITYAKGLYVCLSVSEVMNPYDMIFHMLVDLTICTCTQGWWDLLTHMLQGSPKLRFLTLTNDHCRELPSLETPACWKRPSSVPACLLSSLQAFTWSGYKGRQGDKEVVKYVLRNATGLKKRIFISKSNDFGEKFCMLQELASVPTPSPSCQLLFDRIF</sequence>
<evidence type="ECO:0000313" key="3">
    <source>
        <dbReference type="EMBL" id="OAO98539.1"/>
    </source>
</evidence>
<proteinExistence type="predicted"/>
<dbReference type="EMBL" id="CACSHJ010000095">
    <property type="protein sequence ID" value="CAA0396563.1"/>
    <property type="molecule type" value="Genomic_DNA"/>
</dbReference>
<dbReference type="SUPFAM" id="SSF81383">
    <property type="entry name" value="F-box domain"/>
    <property type="match status" value="1"/>
</dbReference>